<keyword evidence="3" id="KW-1185">Reference proteome</keyword>
<reference evidence="2 3" key="1">
    <citation type="submission" date="2016-08" db="EMBL/GenBank/DDBJ databases">
        <title>A Parts List for Fungal Cellulosomes Revealed by Comparative Genomics.</title>
        <authorList>
            <consortium name="DOE Joint Genome Institute"/>
            <person name="Haitjema C.H."/>
            <person name="Gilmore S.P."/>
            <person name="Henske J.K."/>
            <person name="Solomon K.V."/>
            <person name="De Groot R."/>
            <person name="Kuo A."/>
            <person name="Mondo S.J."/>
            <person name="Salamov A.A."/>
            <person name="Labutti K."/>
            <person name="Zhao Z."/>
            <person name="Chiniquy J."/>
            <person name="Barry K."/>
            <person name="Brewer H.M."/>
            <person name="Purvine S.O."/>
            <person name="Wright A.T."/>
            <person name="Boxma B."/>
            <person name="Van Alen T."/>
            <person name="Hackstein J.H."/>
            <person name="Baker S.E."/>
            <person name="Grigoriev I.V."/>
            <person name="O'Malley M.A."/>
        </authorList>
    </citation>
    <scope>NUCLEOTIDE SEQUENCE [LARGE SCALE GENOMIC DNA]</scope>
    <source>
        <strain evidence="2 3">S4</strain>
    </source>
</reference>
<evidence type="ECO:0000313" key="2">
    <source>
        <dbReference type="EMBL" id="ORX75570.1"/>
    </source>
</evidence>
<evidence type="ECO:0008006" key="4">
    <source>
        <dbReference type="Google" id="ProtNLM"/>
    </source>
</evidence>
<dbReference type="AlphaFoldDB" id="A0A1Y1WPW4"/>
<sequence>MLNFFIINLALFIGAISARDVIFNVIGFGNNMQVSVDGKTYNLLNKNPSEPYYQAKILNIEDKDVEYFYILDGTKESFTRTLNADVTQTHNEFYGREKTIKRLEQFNQINKWERSIDRTALFDDSYIPTVHFSGQKAEELFHDPTHENGHVENITFYLKDEVFTFGNLDVTTKNYDFDRFQIRVDLGQESIHGRSVLKFRGASEDPTQLRQDIYGNLMVAVGVPAIHSIKVRVYINKQPAGFYTLQEEAANNKSFVKAEFYGNPTTEDINAPNPLGFILDGTTGADPYYNPNNLDNFGKYVPMLNENENTGRIVEFGKALSQLDPTNAAAVEQFDKEWFDITTFQRSMALEYLTGDWDGYWFFTGNFAMYDDPNESSPGKYKFYFISQDHDETFGVGLMPPHNPFGKDFTKQSYKELANREFTNPVYEGANRRTLVDKFITGSPELTEKFENTLKEIVQKVFNEKEFNRRLDSMIDRYTSEIEWDFSFKRPYVCKEPITSYTFNDFKLNIDNQCQGILWGLKQFVKERSEAVAKEFDISL</sequence>
<comment type="caution">
    <text evidence="2">The sequence shown here is derived from an EMBL/GenBank/DDBJ whole genome shotgun (WGS) entry which is preliminary data.</text>
</comment>
<accession>A0A1Y1WPW4</accession>
<dbReference type="Pfam" id="PF08757">
    <property type="entry name" value="CotH"/>
    <property type="match status" value="1"/>
</dbReference>
<feature type="signal peptide" evidence="1">
    <location>
        <begin position="1"/>
        <end position="18"/>
    </location>
</feature>
<protein>
    <recommendedName>
        <fullName evidence="4">Coth-domain-containing protein</fullName>
    </recommendedName>
</protein>
<dbReference type="STRING" id="1754192.A0A1Y1WPW4"/>
<dbReference type="OrthoDB" id="2387105at2759"/>
<proteinExistence type="predicted"/>
<dbReference type="EMBL" id="MCFG01000349">
    <property type="protein sequence ID" value="ORX75570.1"/>
    <property type="molecule type" value="Genomic_DNA"/>
</dbReference>
<reference evidence="2 3" key="2">
    <citation type="submission" date="2016-08" db="EMBL/GenBank/DDBJ databases">
        <title>Pervasive Adenine N6-methylation of Active Genes in Fungi.</title>
        <authorList>
            <consortium name="DOE Joint Genome Institute"/>
            <person name="Mondo S.J."/>
            <person name="Dannebaum R.O."/>
            <person name="Kuo R.C."/>
            <person name="Labutti K."/>
            <person name="Haridas S."/>
            <person name="Kuo A."/>
            <person name="Salamov A."/>
            <person name="Ahrendt S.R."/>
            <person name="Lipzen A."/>
            <person name="Sullivan W."/>
            <person name="Andreopoulos W.B."/>
            <person name="Clum A."/>
            <person name="Lindquist E."/>
            <person name="Daum C."/>
            <person name="Ramamoorthy G.K."/>
            <person name="Gryganskyi A."/>
            <person name="Culley D."/>
            <person name="Magnuson J.K."/>
            <person name="James T.Y."/>
            <person name="O'Malley M.A."/>
            <person name="Stajich J.E."/>
            <person name="Spatafora J.W."/>
            <person name="Visel A."/>
            <person name="Grigoriev I.V."/>
        </authorList>
    </citation>
    <scope>NUCLEOTIDE SEQUENCE [LARGE SCALE GENOMIC DNA]</scope>
    <source>
        <strain evidence="2 3">S4</strain>
    </source>
</reference>
<evidence type="ECO:0000313" key="3">
    <source>
        <dbReference type="Proteomes" id="UP000193944"/>
    </source>
</evidence>
<name>A0A1Y1WPW4_9FUNG</name>
<gene>
    <name evidence="2" type="ORF">BCR32DRAFT_296808</name>
</gene>
<keyword evidence="1" id="KW-0732">Signal</keyword>
<organism evidence="2 3">
    <name type="scientific">Anaeromyces robustus</name>
    <dbReference type="NCBI Taxonomy" id="1754192"/>
    <lineage>
        <taxon>Eukaryota</taxon>
        <taxon>Fungi</taxon>
        <taxon>Fungi incertae sedis</taxon>
        <taxon>Chytridiomycota</taxon>
        <taxon>Chytridiomycota incertae sedis</taxon>
        <taxon>Neocallimastigomycetes</taxon>
        <taxon>Neocallimastigales</taxon>
        <taxon>Neocallimastigaceae</taxon>
        <taxon>Anaeromyces</taxon>
    </lineage>
</organism>
<dbReference type="InterPro" id="IPR014867">
    <property type="entry name" value="Spore_coat_CotH_CotH2/3/7"/>
</dbReference>
<feature type="chain" id="PRO_5013163881" description="Coth-domain-containing protein" evidence="1">
    <location>
        <begin position="19"/>
        <end position="540"/>
    </location>
</feature>
<dbReference type="Proteomes" id="UP000193944">
    <property type="component" value="Unassembled WGS sequence"/>
</dbReference>
<evidence type="ECO:0000256" key="1">
    <source>
        <dbReference type="SAM" id="SignalP"/>
    </source>
</evidence>